<evidence type="ECO:0000256" key="9">
    <source>
        <dbReference type="ARBA" id="ARBA00023136"/>
    </source>
</evidence>
<dbReference type="SUPFAM" id="SSF74653">
    <property type="entry name" value="TolA/TonB C-terminal domain"/>
    <property type="match status" value="1"/>
</dbReference>
<dbReference type="GO" id="GO:0031992">
    <property type="term" value="F:energy transducer activity"/>
    <property type="evidence" value="ECO:0007669"/>
    <property type="project" value="InterPro"/>
</dbReference>
<evidence type="ECO:0000256" key="3">
    <source>
        <dbReference type="ARBA" id="ARBA00022448"/>
    </source>
</evidence>
<dbReference type="Proteomes" id="UP000195772">
    <property type="component" value="Unassembled WGS sequence"/>
</dbReference>
<gene>
    <name evidence="14" type="ORF">B5G41_08275</name>
    <name evidence="12" type="ORF">F2Y10_00290</name>
    <name evidence="13" type="ORF">NE651_08715</name>
</gene>
<evidence type="ECO:0000256" key="2">
    <source>
        <dbReference type="ARBA" id="ARBA00006555"/>
    </source>
</evidence>
<keyword evidence="8 10" id="KW-1133">Transmembrane helix</keyword>
<evidence type="ECO:0000256" key="4">
    <source>
        <dbReference type="ARBA" id="ARBA00022475"/>
    </source>
</evidence>
<dbReference type="Proteomes" id="UP000322940">
    <property type="component" value="Unassembled WGS sequence"/>
</dbReference>
<dbReference type="InterPro" id="IPR003538">
    <property type="entry name" value="TonB"/>
</dbReference>
<dbReference type="InterPro" id="IPR037682">
    <property type="entry name" value="TonB_C"/>
</dbReference>
<feature type="transmembrane region" description="Helical" evidence="10">
    <location>
        <begin position="16"/>
        <end position="36"/>
    </location>
</feature>
<dbReference type="GO" id="GO:0055085">
    <property type="term" value="P:transmembrane transport"/>
    <property type="evidence" value="ECO:0007669"/>
    <property type="project" value="InterPro"/>
</dbReference>
<dbReference type="GO" id="GO:0030288">
    <property type="term" value="C:outer membrane-bounded periplasmic space"/>
    <property type="evidence" value="ECO:0007669"/>
    <property type="project" value="InterPro"/>
</dbReference>
<accession>A0A1Y3QXB9</accession>
<comment type="caution">
    <text evidence="14">The sequence shown here is derived from an EMBL/GenBank/DDBJ whole genome shotgun (WGS) entry which is preliminary data.</text>
</comment>
<dbReference type="GO" id="GO:0015031">
    <property type="term" value="P:protein transport"/>
    <property type="evidence" value="ECO:0007669"/>
    <property type="project" value="UniProtKB-KW"/>
</dbReference>
<reference evidence="15" key="1">
    <citation type="submission" date="2017-04" db="EMBL/GenBank/DDBJ databases">
        <title>Function of individual gut microbiota members based on whole genome sequencing of pure cultures obtained from chicken caecum.</title>
        <authorList>
            <person name="Medvecky M."/>
            <person name="Cejkova D."/>
            <person name="Polansky O."/>
            <person name="Karasova D."/>
            <person name="Kubasova T."/>
            <person name="Cizek A."/>
            <person name="Rychlik I."/>
        </authorList>
    </citation>
    <scope>NUCLEOTIDE SEQUENCE [LARGE SCALE GENOMIC DNA]</scope>
    <source>
        <strain evidence="15">An90</strain>
    </source>
</reference>
<evidence type="ECO:0000256" key="8">
    <source>
        <dbReference type="ARBA" id="ARBA00022989"/>
    </source>
</evidence>
<dbReference type="EMBL" id="NFHB01000005">
    <property type="protein sequence ID" value="OUN03037.1"/>
    <property type="molecule type" value="Genomic_DNA"/>
</dbReference>
<dbReference type="Pfam" id="PF03544">
    <property type="entry name" value="TonB_C"/>
    <property type="match status" value="1"/>
</dbReference>
<dbReference type="PROSITE" id="PS52015">
    <property type="entry name" value="TONB_CTD"/>
    <property type="match status" value="1"/>
</dbReference>
<dbReference type="Proteomes" id="UP001205035">
    <property type="component" value="Unassembled WGS sequence"/>
</dbReference>
<dbReference type="GeneID" id="59808463"/>
<evidence type="ECO:0000313" key="16">
    <source>
        <dbReference type="Proteomes" id="UP000322940"/>
    </source>
</evidence>
<keyword evidence="4" id="KW-1003">Cell membrane</keyword>
<dbReference type="eggNOG" id="COG0810">
    <property type="taxonomic scope" value="Bacteria"/>
</dbReference>
<dbReference type="PRINTS" id="PR01374">
    <property type="entry name" value="TONBPROTEIN"/>
</dbReference>
<protein>
    <submittedName>
        <fullName evidence="14">Energy transducer TonB</fullName>
    </submittedName>
    <submittedName>
        <fullName evidence="12">TonB family protein</fullName>
    </submittedName>
</protein>
<proteinExistence type="inferred from homology"/>
<dbReference type="InterPro" id="IPR051045">
    <property type="entry name" value="TonB-dependent_transducer"/>
</dbReference>
<keyword evidence="6 10" id="KW-0812">Transmembrane</keyword>
<dbReference type="Gene3D" id="3.30.1150.10">
    <property type="match status" value="1"/>
</dbReference>
<organism evidence="14 15">
    <name type="scientific">Alistipes onderdonkii</name>
    <dbReference type="NCBI Taxonomy" id="328813"/>
    <lineage>
        <taxon>Bacteria</taxon>
        <taxon>Pseudomonadati</taxon>
        <taxon>Bacteroidota</taxon>
        <taxon>Bacteroidia</taxon>
        <taxon>Bacteroidales</taxon>
        <taxon>Rikenellaceae</taxon>
        <taxon>Alistipes</taxon>
    </lineage>
</organism>
<reference evidence="13" key="4">
    <citation type="submission" date="2022-06" db="EMBL/GenBank/DDBJ databases">
        <title>Isolation of gut microbiota from human fecal samples.</title>
        <authorList>
            <person name="Pamer E.G."/>
            <person name="Barat B."/>
            <person name="Waligurski E."/>
            <person name="Medina S."/>
            <person name="Paddock L."/>
            <person name="Mostad J."/>
        </authorList>
    </citation>
    <scope>NUCLEOTIDE SEQUENCE</scope>
    <source>
        <strain evidence="13">DFI.6.22</strain>
    </source>
</reference>
<evidence type="ECO:0000259" key="11">
    <source>
        <dbReference type="PROSITE" id="PS52015"/>
    </source>
</evidence>
<keyword evidence="3" id="KW-0813">Transport</keyword>
<evidence type="ECO:0000313" key="14">
    <source>
        <dbReference type="EMBL" id="OUN03037.1"/>
    </source>
</evidence>
<dbReference type="NCBIfam" id="TIGR01352">
    <property type="entry name" value="tonB_Cterm"/>
    <property type="match status" value="1"/>
</dbReference>
<evidence type="ECO:0000256" key="1">
    <source>
        <dbReference type="ARBA" id="ARBA00004383"/>
    </source>
</evidence>
<evidence type="ECO:0000256" key="5">
    <source>
        <dbReference type="ARBA" id="ARBA00022519"/>
    </source>
</evidence>
<reference evidence="12 16" key="3">
    <citation type="journal article" date="2019" name="Nat. Med.">
        <title>A library of human gut bacterial isolates paired with longitudinal multiomics data enables mechanistic microbiome research.</title>
        <authorList>
            <person name="Poyet M."/>
            <person name="Groussin M."/>
            <person name="Gibbons S.M."/>
            <person name="Avila-Pacheco J."/>
            <person name="Jiang X."/>
            <person name="Kearney S.M."/>
            <person name="Perrotta A.R."/>
            <person name="Berdy B."/>
            <person name="Zhao S."/>
            <person name="Lieberman T.D."/>
            <person name="Swanson P.K."/>
            <person name="Smith M."/>
            <person name="Roesemann S."/>
            <person name="Alexander J.E."/>
            <person name="Rich S.A."/>
            <person name="Livny J."/>
            <person name="Vlamakis H."/>
            <person name="Clish C."/>
            <person name="Bullock K."/>
            <person name="Deik A."/>
            <person name="Scott J."/>
            <person name="Pierce K.A."/>
            <person name="Xavier R.J."/>
            <person name="Alm E.J."/>
        </authorList>
    </citation>
    <scope>NUCLEOTIDE SEQUENCE [LARGE SCALE GENOMIC DNA]</scope>
    <source>
        <strain evidence="12 16">BIOML-A266</strain>
    </source>
</reference>
<dbReference type="AlphaFoldDB" id="A0A1Y3QXB9"/>
<feature type="domain" description="TonB C-terminal" evidence="11">
    <location>
        <begin position="136"/>
        <end position="227"/>
    </location>
</feature>
<evidence type="ECO:0000313" key="15">
    <source>
        <dbReference type="Proteomes" id="UP000195772"/>
    </source>
</evidence>
<keyword evidence="9 10" id="KW-0472">Membrane</keyword>
<dbReference type="PANTHER" id="PTHR33446">
    <property type="entry name" value="PROTEIN TONB-RELATED"/>
    <property type="match status" value="1"/>
</dbReference>
<dbReference type="GO" id="GO:0015891">
    <property type="term" value="P:siderophore transport"/>
    <property type="evidence" value="ECO:0007669"/>
    <property type="project" value="InterPro"/>
</dbReference>
<name>A0A1Y3QXB9_9BACT</name>
<dbReference type="PANTHER" id="PTHR33446:SF2">
    <property type="entry name" value="PROTEIN TONB"/>
    <property type="match status" value="1"/>
</dbReference>
<dbReference type="GO" id="GO:0098797">
    <property type="term" value="C:plasma membrane protein complex"/>
    <property type="evidence" value="ECO:0007669"/>
    <property type="project" value="TreeGrafter"/>
</dbReference>
<keyword evidence="5" id="KW-0997">Cell inner membrane</keyword>
<dbReference type="InterPro" id="IPR006260">
    <property type="entry name" value="TonB/TolA_C"/>
</dbReference>
<evidence type="ECO:0000313" key="12">
    <source>
        <dbReference type="EMBL" id="KAA2380972.1"/>
    </source>
</evidence>
<evidence type="ECO:0000256" key="10">
    <source>
        <dbReference type="SAM" id="Phobius"/>
    </source>
</evidence>
<dbReference type="EMBL" id="JANGBQ010000010">
    <property type="protein sequence ID" value="MCQ5082972.1"/>
    <property type="molecule type" value="Genomic_DNA"/>
</dbReference>
<keyword evidence="7" id="KW-0653">Protein transport</keyword>
<dbReference type="OrthoDB" id="9814002at2"/>
<comment type="similarity">
    <text evidence="2">Belongs to the TonB family.</text>
</comment>
<dbReference type="RefSeq" id="WP_018697007.1">
    <property type="nucleotide sequence ID" value="NZ_AP025562.1"/>
</dbReference>
<evidence type="ECO:0000256" key="6">
    <source>
        <dbReference type="ARBA" id="ARBA00022692"/>
    </source>
</evidence>
<sequence length="227" mass="25871">MEIKKSPKADLQNKRGLLLEIGLVVALILVIAAFAYTPKEYRIEKPDLNYGPVEEEITEITRQDQKPPEPPKKVEVKVIADLLQVVTNDTKITTEVDFAEFDENTEVIQQVDVVEETIEDDQPFLIAETMPSFQGGDLNTFRTWVQQNVKFPQIALENGIQGRVVLSFVIEKDGRLTNIQVLQTPDRSLSEEAIRVLNKSPKWSPGKQRNQVVRVKYTLPVDFRVQN</sequence>
<evidence type="ECO:0000256" key="7">
    <source>
        <dbReference type="ARBA" id="ARBA00022927"/>
    </source>
</evidence>
<comment type="subcellular location">
    <subcellularLocation>
        <location evidence="1">Cell inner membrane</location>
        <topology evidence="1">Single-pass membrane protein</topology>
        <orientation evidence="1">Periplasmic side</orientation>
    </subcellularLocation>
</comment>
<reference evidence="14" key="2">
    <citation type="journal article" date="2018" name="BMC Genomics">
        <title>Whole genome sequencing and function prediction of 133 gut anaerobes isolated from chicken caecum in pure cultures.</title>
        <authorList>
            <person name="Medvecky M."/>
            <person name="Cejkova D."/>
            <person name="Polansky O."/>
            <person name="Karasova D."/>
            <person name="Kubasova T."/>
            <person name="Cizek A."/>
            <person name="Rychlik I."/>
        </authorList>
    </citation>
    <scope>NUCLEOTIDE SEQUENCE</scope>
    <source>
        <strain evidence="14">An90</strain>
    </source>
</reference>
<evidence type="ECO:0000313" key="13">
    <source>
        <dbReference type="EMBL" id="MCQ5082972.1"/>
    </source>
</evidence>
<dbReference type="EMBL" id="VVXH01000001">
    <property type="protein sequence ID" value="KAA2380972.1"/>
    <property type="molecule type" value="Genomic_DNA"/>
</dbReference>